<keyword evidence="2" id="KW-0472">Membrane</keyword>
<keyword evidence="2" id="KW-1133">Transmembrane helix</keyword>
<dbReference type="EMBL" id="JAHLJV010000161">
    <property type="protein sequence ID" value="KAK1566110.1"/>
    <property type="molecule type" value="Genomic_DNA"/>
</dbReference>
<feature type="region of interest" description="Disordered" evidence="1">
    <location>
        <begin position="291"/>
        <end position="315"/>
    </location>
</feature>
<dbReference type="RefSeq" id="XP_060407330.1">
    <property type="nucleotide sequence ID" value="XM_060565072.1"/>
</dbReference>
<organism evidence="3 4">
    <name type="scientific">Colletotrichum navitas</name>
    <dbReference type="NCBI Taxonomy" id="681940"/>
    <lineage>
        <taxon>Eukaryota</taxon>
        <taxon>Fungi</taxon>
        <taxon>Dikarya</taxon>
        <taxon>Ascomycota</taxon>
        <taxon>Pezizomycotina</taxon>
        <taxon>Sordariomycetes</taxon>
        <taxon>Hypocreomycetidae</taxon>
        <taxon>Glomerellales</taxon>
        <taxon>Glomerellaceae</taxon>
        <taxon>Colletotrichum</taxon>
        <taxon>Colletotrichum graminicola species complex</taxon>
    </lineage>
</organism>
<gene>
    <name evidence="3" type="ORF">LY79DRAFT_708193</name>
</gene>
<evidence type="ECO:0000313" key="4">
    <source>
        <dbReference type="Proteomes" id="UP001230504"/>
    </source>
</evidence>
<reference evidence="3" key="1">
    <citation type="submission" date="2021-06" db="EMBL/GenBank/DDBJ databases">
        <title>Comparative genomics, transcriptomics and evolutionary studies reveal genomic signatures of adaptation to plant cell wall in hemibiotrophic fungi.</title>
        <authorList>
            <consortium name="DOE Joint Genome Institute"/>
            <person name="Baroncelli R."/>
            <person name="Diaz J.F."/>
            <person name="Benocci T."/>
            <person name="Peng M."/>
            <person name="Battaglia E."/>
            <person name="Haridas S."/>
            <person name="Andreopoulos W."/>
            <person name="Labutti K."/>
            <person name="Pangilinan J."/>
            <person name="Floch G.L."/>
            <person name="Makela M.R."/>
            <person name="Henrissat B."/>
            <person name="Grigoriev I.V."/>
            <person name="Crouch J.A."/>
            <person name="De Vries R.P."/>
            <person name="Sukno S.A."/>
            <person name="Thon M.R."/>
        </authorList>
    </citation>
    <scope>NUCLEOTIDE SEQUENCE</scope>
    <source>
        <strain evidence="3">CBS 125086</strain>
    </source>
</reference>
<proteinExistence type="predicted"/>
<evidence type="ECO:0000256" key="1">
    <source>
        <dbReference type="SAM" id="MobiDB-lite"/>
    </source>
</evidence>
<evidence type="ECO:0000313" key="3">
    <source>
        <dbReference type="EMBL" id="KAK1566110.1"/>
    </source>
</evidence>
<evidence type="ECO:0000256" key="2">
    <source>
        <dbReference type="SAM" id="Phobius"/>
    </source>
</evidence>
<dbReference type="Proteomes" id="UP001230504">
    <property type="component" value="Unassembled WGS sequence"/>
</dbReference>
<sequence length="581" mass="64663">MAARNTGRDPSNGDSPHEHPSFYRLSLSFLFSRPTPQQHDISLCFHDEWLRRDTTTTTTTTTSSYTLHFHRPGHVSLCQGPDTDGLDDDHDPDHPDRCTGQSLCVASIHVPQPSIYSAPDMILLPGHTPPPRQHPPPPLITLRLLLIVLLLTLIFLSVLVPLGPSFLYKNPQYHHFHHLFTKSHTRLINTSQMLSYYELLLHRLLPLKLLHHDAPAAAGPPQTPPPPLELSSLASYGPTSTTTRQAFVKLATQAKEATSLIHSFAANDDLELESDLLLLLIDLDEMASTKSTSTSSSLSPSSSSSPSPSPSPLSPKVSAEALASVFLAAFEPSQQWLTALAEQLTMLEQLLHQTQLLENIALNNLLEGGVAIAEGKATWWSEDVAFHVKRLQREMIPRRDIVRGLVNEALFGVQTAQEKMAASIQRLEEVAAAAVTGKRLDWDFAEPRVLIRQVSQVIRRTRESRLQVALWDSRMGASGLQQISVDTPLKRRLRAMERRAKTKWEWVARIWPLGAGREEDEEEGDDDNEKTQKEEAFAQERVLDEETGATTPSCTHSEWLFAASSTRVVSTTATRRTAPRS</sequence>
<keyword evidence="4" id="KW-1185">Reference proteome</keyword>
<name>A0AAD8PKY5_9PEZI</name>
<feature type="compositionally biased region" description="Acidic residues" evidence="1">
    <location>
        <begin position="518"/>
        <end position="528"/>
    </location>
</feature>
<dbReference type="GeneID" id="85449312"/>
<protein>
    <submittedName>
        <fullName evidence="3">Uncharacterized protein</fullName>
    </submittedName>
</protein>
<feature type="transmembrane region" description="Helical" evidence="2">
    <location>
        <begin position="142"/>
        <end position="162"/>
    </location>
</feature>
<feature type="region of interest" description="Disordered" evidence="1">
    <location>
        <begin position="216"/>
        <end position="235"/>
    </location>
</feature>
<feature type="compositionally biased region" description="Low complexity" evidence="1">
    <location>
        <begin position="291"/>
        <end position="306"/>
    </location>
</feature>
<keyword evidence="2" id="KW-0812">Transmembrane</keyword>
<feature type="compositionally biased region" description="Basic and acidic residues" evidence="1">
    <location>
        <begin position="529"/>
        <end position="544"/>
    </location>
</feature>
<accession>A0AAD8PKY5</accession>
<comment type="caution">
    <text evidence="3">The sequence shown here is derived from an EMBL/GenBank/DDBJ whole genome shotgun (WGS) entry which is preliminary data.</text>
</comment>
<feature type="region of interest" description="Disordered" evidence="1">
    <location>
        <begin position="517"/>
        <end position="557"/>
    </location>
</feature>
<dbReference type="AlphaFoldDB" id="A0AAD8PKY5"/>